<sequence length="118" mass="13760">MFTFTKMQKNRARKILINFDKIFSSADIRNFIDELELVDERREFHLTMHQNVISANTLQALEVSFNTNLGIKYCNSLNENFIRNIAQPGEKLKIYVIPDVDEAVISVQDNEKGTQEMF</sequence>
<protein>
    <submittedName>
        <fullName evidence="1">1126_t:CDS:1</fullName>
    </submittedName>
</protein>
<evidence type="ECO:0000313" key="1">
    <source>
        <dbReference type="EMBL" id="CAG8676072.1"/>
    </source>
</evidence>
<dbReference type="Proteomes" id="UP000789375">
    <property type="component" value="Unassembled WGS sequence"/>
</dbReference>
<feature type="non-terminal residue" evidence="1">
    <location>
        <position position="118"/>
    </location>
</feature>
<dbReference type="AlphaFoldDB" id="A0A9N9EGC6"/>
<gene>
    <name evidence="1" type="ORF">FMOSSE_LOCUS12651</name>
</gene>
<dbReference type="EMBL" id="CAJVPP010006263">
    <property type="protein sequence ID" value="CAG8676072.1"/>
    <property type="molecule type" value="Genomic_DNA"/>
</dbReference>
<evidence type="ECO:0000313" key="2">
    <source>
        <dbReference type="Proteomes" id="UP000789375"/>
    </source>
</evidence>
<proteinExistence type="predicted"/>
<organism evidence="1 2">
    <name type="scientific">Funneliformis mosseae</name>
    <name type="common">Endomycorrhizal fungus</name>
    <name type="synonym">Glomus mosseae</name>
    <dbReference type="NCBI Taxonomy" id="27381"/>
    <lineage>
        <taxon>Eukaryota</taxon>
        <taxon>Fungi</taxon>
        <taxon>Fungi incertae sedis</taxon>
        <taxon>Mucoromycota</taxon>
        <taxon>Glomeromycotina</taxon>
        <taxon>Glomeromycetes</taxon>
        <taxon>Glomerales</taxon>
        <taxon>Glomeraceae</taxon>
        <taxon>Funneliformis</taxon>
    </lineage>
</organism>
<reference evidence="1" key="1">
    <citation type="submission" date="2021-06" db="EMBL/GenBank/DDBJ databases">
        <authorList>
            <person name="Kallberg Y."/>
            <person name="Tangrot J."/>
            <person name="Rosling A."/>
        </authorList>
    </citation>
    <scope>NUCLEOTIDE SEQUENCE</scope>
    <source>
        <strain evidence="1">87-6 pot B 2015</strain>
    </source>
</reference>
<keyword evidence="2" id="KW-1185">Reference proteome</keyword>
<comment type="caution">
    <text evidence="1">The sequence shown here is derived from an EMBL/GenBank/DDBJ whole genome shotgun (WGS) entry which is preliminary data.</text>
</comment>
<accession>A0A9N9EGC6</accession>
<name>A0A9N9EGC6_FUNMO</name>